<dbReference type="GO" id="GO:0005886">
    <property type="term" value="C:plasma membrane"/>
    <property type="evidence" value="ECO:0007669"/>
    <property type="project" value="TreeGrafter"/>
</dbReference>
<feature type="transmembrane region" description="Helical" evidence="6">
    <location>
        <begin position="433"/>
        <end position="453"/>
    </location>
</feature>
<accession>A0AAD5H108</accession>
<organism evidence="8 9">
    <name type="scientific">Chlorella ohadii</name>
    <dbReference type="NCBI Taxonomy" id="2649997"/>
    <lineage>
        <taxon>Eukaryota</taxon>
        <taxon>Viridiplantae</taxon>
        <taxon>Chlorophyta</taxon>
        <taxon>core chlorophytes</taxon>
        <taxon>Trebouxiophyceae</taxon>
        <taxon>Chlorellales</taxon>
        <taxon>Chlorellaceae</taxon>
        <taxon>Chlorella clade</taxon>
        <taxon>Chlorella</taxon>
    </lineage>
</organism>
<dbReference type="EMBL" id="JADXDR010000084">
    <property type="protein sequence ID" value="KAI7840109.1"/>
    <property type="molecule type" value="Genomic_DNA"/>
</dbReference>
<dbReference type="PANTHER" id="PTHR11040:SF44">
    <property type="entry name" value="PROTEIN ZNTC-RELATED"/>
    <property type="match status" value="1"/>
</dbReference>
<name>A0AAD5H108_9CHLO</name>
<feature type="signal peptide" evidence="7">
    <location>
        <begin position="1"/>
        <end position="21"/>
    </location>
</feature>
<feature type="transmembrane region" description="Helical" evidence="6">
    <location>
        <begin position="79"/>
        <end position="102"/>
    </location>
</feature>
<reference evidence="8" key="1">
    <citation type="submission" date="2020-11" db="EMBL/GenBank/DDBJ databases">
        <title>Chlorella ohadii genome sequencing and assembly.</title>
        <authorList>
            <person name="Murik O."/>
            <person name="Treves H."/>
            <person name="Kedem I."/>
            <person name="Shotland Y."/>
            <person name="Kaplan A."/>
        </authorList>
    </citation>
    <scope>NUCLEOTIDE SEQUENCE</scope>
    <source>
        <strain evidence="8">1</strain>
    </source>
</reference>
<dbReference type="AlphaFoldDB" id="A0AAD5H108"/>
<keyword evidence="4 6" id="KW-0472">Membrane</keyword>
<feature type="transmembrane region" description="Helical" evidence="6">
    <location>
        <begin position="338"/>
        <end position="359"/>
    </location>
</feature>
<evidence type="ECO:0000256" key="3">
    <source>
        <dbReference type="ARBA" id="ARBA00022989"/>
    </source>
</evidence>
<protein>
    <submittedName>
        <fullName evidence="8">Uncharacterized protein</fullName>
    </submittedName>
</protein>
<dbReference type="Pfam" id="PF02535">
    <property type="entry name" value="Zip"/>
    <property type="match status" value="1"/>
</dbReference>
<dbReference type="InterPro" id="IPR003689">
    <property type="entry name" value="ZIP"/>
</dbReference>
<evidence type="ECO:0000256" key="4">
    <source>
        <dbReference type="ARBA" id="ARBA00023136"/>
    </source>
</evidence>
<evidence type="ECO:0000256" key="7">
    <source>
        <dbReference type="SAM" id="SignalP"/>
    </source>
</evidence>
<proteinExistence type="predicted"/>
<keyword evidence="9" id="KW-1185">Reference proteome</keyword>
<keyword evidence="7" id="KW-0732">Signal</keyword>
<evidence type="ECO:0000313" key="9">
    <source>
        <dbReference type="Proteomes" id="UP001205105"/>
    </source>
</evidence>
<feature type="region of interest" description="Disordered" evidence="5">
    <location>
        <begin position="223"/>
        <end position="243"/>
    </location>
</feature>
<dbReference type="Proteomes" id="UP001205105">
    <property type="component" value="Unassembled WGS sequence"/>
</dbReference>
<evidence type="ECO:0000256" key="6">
    <source>
        <dbReference type="SAM" id="Phobius"/>
    </source>
</evidence>
<dbReference type="GO" id="GO:0005385">
    <property type="term" value="F:zinc ion transmembrane transporter activity"/>
    <property type="evidence" value="ECO:0007669"/>
    <property type="project" value="TreeGrafter"/>
</dbReference>
<feature type="chain" id="PRO_5042097807" evidence="7">
    <location>
        <begin position="22"/>
        <end position="456"/>
    </location>
</feature>
<feature type="transmembrane region" description="Helical" evidence="6">
    <location>
        <begin position="161"/>
        <end position="181"/>
    </location>
</feature>
<evidence type="ECO:0000256" key="5">
    <source>
        <dbReference type="SAM" id="MobiDB-lite"/>
    </source>
</evidence>
<feature type="transmembrane region" description="Helical" evidence="6">
    <location>
        <begin position="278"/>
        <end position="300"/>
    </location>
</feature>
<evidence type="ECO:0000256" key="2">
    <source>
        <dbReference type="ARBA" id="ARBA00022692"/>
    </source>
</evidence>
<comment type="caution">
    <text evidence="8">The sequence shown here is derived from an EMBL/GenBank/DDBJ whole genome shotgun (WGS) entry which is preliminary data.</text>
</comment>
<gene>
    <name evidence="8" type="ORF">COHA_006150</name>
</gene>
<evidence type="ECO:0000313" key="8">
    <source>
        <dbReference type="EMBL" id="KAI7840109.1"/>
    </source>
</evidence>
<evidence type="ECO:0000256" key="1">
    <source>
        <dbReference type="ARBA" id="ARBA00004141"/>
    </source>
</evidence>
<keyword evidence="2 6" id="KW-0812">Transmembrane</keyword>
<comment type="subcellular location">
    <subcellularLocation>
        <location evidence="1">Membrane</location>
        <topology evidence="1">Multi-pass membrane protein</topology>
    </subcellularLocation>
</comment>
<feature type="transmembrane region" description="Helical" evidence="6">
    <location>
        <begin position="114"/>
        <end position="141"/>
    </location>
</feature>
<sequence>MHAKKLLVLLLLALALLGARCEDEHDHEHEHSEHEDHAHDDHAGHSHGISEADYAAALARGEDPCAAEDILDYNLPLHIGSVFILLAVSLAGSLGPVALSRLGSGKAGGRGSNVISTAITLGSLFGCGTILATALIHMALPAVAALTSPCLKTQGWDNYEAWPYLFVLIAILVTQLVDALIRGYFIRRHAEAGGQPESSYIPPTGGCGHTMLVGALTAPAGQAPHVHGNGKGDNQQHSKDAEAGEAAAEGGACAVHGEGCSALLGHSGSERERASRTLGVWLADAGIIFHSVMIGLTLGVTGGTAFNTLLVALSFHQFFEGLALGSAAIQAGIATSKAILVGLTYSISTPIGTAIGIAIRESFNANATSTLLSTGILDALSTGILLYVALVQLITPLLTDSAWLHSRRWPMQASGSCRDMGGSGWDGQCHSRAWVVVAFASFYAGATVMAVIGKWA</sequence>
<keyword evidence="3 6" id="KW-1133">Transmembrane helix</keyword>
<feature type="region of interest" description="Disordered" evidence="5">
    <location>
        <begin position="25"/>
        <end position="47"/>
    </location>
</feature>
<dbReference type="PANTHER" id="PTHR11040">
    <property type="entry name" value="ZINC/IRON TRANSPORTER"/>
    <property type="match status" value="1"/>
</dbReference>
<feature type="transmembrane region" description="Helical" evidence="6">
    <location>
        <begin position="379"/>
        <end position="398"/>
    </location>
</feature>